<comment type="caution">
    <text evidence="2">The sequence shown here is derived from an EMBL/GenBank/DDBJ whole genome shotgun (WGS) entry which is preliminary data.</text>
</comment>
<reference evidence="2 3" key="1">
    <citation type="submission" date="2016-02" db="EMBL/GenBank/DDBJ databases">
        <title>Genome analysis of coral dinoflagellate symbionts highlights evolutionary adaptations to a symbiotic lifestyle.</title>
        <authorList>
            <person name="Aranda M."/>
            <person name="Li Y."/>
            <person name="Liew Y.J."/>
            <person name="Baumgarten S."/>
            <person name="Simakov O."/>
            <person name="Wilson M."/>
            <person name="Piel J."/>
            <person name="Ashoor H."/>
            <person name="Bougouffa S."/>
            <person name="Bajic V.B."/>
            <person name="Ryu T."/>
            <person name="Ravasi T."/>
            <person name="Bayer T."/>
            <person name="Micklem G."/>
            <person name="Kim H."/>
            <person name="Bhak J."/>
            <person name="Lajeunesse T.C."/>
            <person name="Voolstra C.R."/>
        </authorList>
    </citation>
    <scope>NUCLEOTIDE SEQUENCE [LARGE SCALE GENOMIC DNA]</scope>
    <source>
        <strain evidence="2 3">CCMP2467</strain>
    </source>
</reference>
<name>A0A1Q9C6K4_SYMMI</name>
<sequence>MPWAAFDGAGASLQQPAVPEGYRRPWHIAAAQMRLFVAKKGEGFLEMGFGPIPSRALRGTITVLSGSGDLKLQTLARALRALALEMRVGDDKEYGQAIRLKAEAAARQLLTGAESVLRKLSMSSSRVGKALDTSAALSASLLAETHAELRSDTAEGFQGFPCTCTAEACEGAGHSDELDRQGAAARQLLTGTESVLRKLAMSSSRVGKALDASAALSASLLAETHARLRSDTAEGFQGFAWTTGLVGELSVAEDGALTQDAWADQQGRCPPETGIGDHGGMHSALLPPWRKHPG</sequence>
<keyword evidence="3" id="KW-1185">Reference proteome</keyword>
<accession>A0A1Q9C6K4</accession>
<gene>
    <name evidence="2" type="ORF">AK812_SmicGene41266</name>
</gene>
<evidence type="ECO:0000313" key="3">
    <source>
        <dbReference type="Proteomes" id="UP000186817"/>
    </source>
</evidence>
<evidence type="ECO:0000313" key="2">
    <source>
        <dbReference type="EMBL" id="OLP78546.1"/>
    </source>
</evidence>
<dbReference type="EMBL" id="LSRX01001597">
    <property type="protein sequence ID" value="OLP78546.1"/>
    <property type="molecule type" value="Genomic_DNA"/>
</dbReference>
<proteinExistence type="predicted"/>
<dbReference type="AlphaFoldDB" id="A0A1Q9C6K4"/>
<organism evidence="2 3">
    <name type="scientific">Symbiodinium microadriaticum</name>
    <name type="common">Dinoflagellate</name>
    <name type="synonym">Zooxanthella microadriatica</name>
    <dbReference type="NCBI Taxonomy" id="2951"/>
    <lineage>
        <taxon>Eukaryota</taxon>
        <taxon>Sar</taxon>
        <taxon>Alveolata</taxon>
        <taxon>Dinophyceae</taxon>
        <taxon>Suessiales</taxon>
        <taxon>Symbiodiniaceae</taxon>
        <taxon>Symbiodinium</taxon>
    </lineage>
</organism>
<feature type="region of interest" description="Disordered" evidence="1">
    <location>
        <begin position="269"/>
        <end position="294"/>
    </location>
</feature>
<protein>
    <submittedName>
        <fullName evidence="2">Uncharacterized protein</fullName>
    </submittedName>
</protein>
<dbReference type="Proteomes" id="UP000186817">
    <property type="component" value="Unassembled WGS sequence"/>
</dbReference>
<evidence type="ECO:0000256" key="1">
    <source>
        <dbReference type="SAM" id="MobiDB-lite"/>
    </source>
</evidence>